<organism evidence="1 2">
    <name type="scientific">Eoetvoesiella caeni</name>
    <dbReference type="NCBI Taxonomy" id="645616"/>
    <lineage>
        <taxon>Bacteria</taxon>
        <taxon>Pseudomonadati</taxon>
        <taxon>Pseudomonadota</taxon>
        <taxon>Betaproteobacteria</taxon>
        <taxon>Burkholderiales</taxon>
        <taxon>Alcaligenaceae</taxon>
        <taxon>Eoetvoesiella</taxon>
    </lineage>
</organism>
<dbReference type="AlphaFoldDB" id="A0A366HFU7"/>
<sequence>MHTRTVRVEAFEREDGQWDLEAELVDVKSYDFSKHSGDLHPAGSPVHLMQLRVTIDDEFTITAAVAAYDVAPYKQHCAAIAPDYQELVGMNLLRGFRNAVKERFGRTAGCTHMTELSSLLPTVAIQSRAGRARKQRDEGLENKRPFQLEGCHALRLDGEVAKEFYPKWYTGRS</sequence>
<dbReference type="Proteomes" id="UP000253628">
    <property type="component" value="Unassembled WGS sequence"/>
</dbReference>
<evidence type="ECO:0000313" key="1">
    <source>
        <dbReference type="EMBL" id="RBP41004.1"/>
    </source>
</evidence>
<proteinExistence type="predicted"/>
<evidence type="ECO:0000313" key="2">
    <source>
        <dbReference type="Proteomes" id="UP000253628"/>
    </source>
</evidence>
<comment type="caution">
    <text evidence="1">The sequence shown here is derived from an EMBL/GenBank/DDBJ whole genome shotgun (WGS) entry which is preliminary data.</text>
</comment>
<gene>
    <name evidence="1" type="ORF">DFR37_103349</name>
</gene>
<protein>
    <submittedName>
        <fullName evidence="1">DUF2889 family protein</fullName>
    </submittedName>
</protein>
<reference evidence="1 2" key="1">
    <citation type="submission" date="2018-06" db="EMBL/GenBank/DDBJ databases">
        <title>Genomic Encyclopedia of Type Strains, Phase IV (KMG-IV): sequencing the most valuable type-strain genomes for metagenomic binning, comparative biology and taxonomic classification.</title>
        <authorList>
            <person name="Goeker M."/>
        </authorList>
    </citation>
    <scope>NUCLEOTIDE SEQUENCE [LARGE SCALE GENOMIC DNA]</scope>
    <source>
        <strain evidence="1 2">DSM 25520</strain>
    </source>
</reference>
<dbReference type="InterPro" id="IPR021312">
    <property type="entry name" value="DUF2889"/>
</dbReference>
<accession>A0A366HFU7</accession>
<name>A0A366HFU7_9BURK</name>
<dbReference type="EMBL" id="QNRQ01000003">
    <property type="protein sequence ID" value="RBP41004.1"/>
    <property type="molecule type" value="Genomic_DNA"/>
</dbReference>
<dbReference type="Pfam" id="PF11136">
    <property type="entry name" value="DUF2889"/>
    <property type="match status" value="1"/>
</dbReference>
<keyword evidence="2" id="KW-1185">Reference proteome</keyword>